<dbReference type="OrthoDB" id="10255128at2759"/>
<name>A0A817Y0X3_9BILA</name>
<dbReference type="AlphaFoldDB" id="A0A817Y0X3"/>
<dbReference type="InterPro" id="IPR027267">
    <property type="entry name" value="AH/BAR_dom_sf"/>
</dbReference>
<dbReference type="InterPro" id="IPR031160">
    <property type="entry name" value="F_BAR_dom"/>
</dbReference>
<dbReference type="PROSITE" id="PS51741">
    <property type="entry name" value="F_BAR"/>
    <property type="match status" value="1"/>
</dbReference>
<reference evidence="4" key="1">
    <citation type="submission" date="2021-02" db="EMBL/GenBank/DDBJ databases">
        <authorList>
            <person name="Nowell W R."/>
        </authorList>
    </citation>
    <scope>NUCLEOTIDE SEQUENCE</scope>
</reference>
<dbReference type="GO" id="GO:0005768">
    <property type="term" value="C:endosome"/>
    <property type="evidence" value="ECO:0007669"/>
    <property type="project" value="TreeGrafter"/>
</dbReference>
<dbReference type="GO" id="GO:0097320">
    <property type="term" value="P:plasma membrane tubulation"/>
    <property type="evidence" value="ECO:0007669"/>
    <property type="project" value="TreeGrafter"/>
</dbReference>
<dbReference type="EMBL" id="CAJNYT010000814">
    <property type="protein sequence ID" value="CAF3374624.1"/>
    <property type="molecule type" value="Genomic_DNA"/>
</dbReference>
<evidence type="ECO:0000259" key="2">
    <source>
        <dbReference type="PROSITE" id="PS51741"/>
    </source>
</evidence>
<dbReference type="Proteomes" id="UP000663833">
    <property type="component" value="Unassembled WGS sequence"/>
</dbReference>
<dbReference type="Pfam" id="PF00611">
    <property type="entry name" value="FCH"/>
    <property type="match status" value="1"/>
</dbReference>
<evidence type="ECO:0000256" key="1">
    <source>
        <dbReference type="PROSITE-ProRule" id="PRU01077"/>
    </source>
</evidence>
<dbReference type="Gene3D" id="1.20.1270.60">
    <property type="entry name" value="Arfaptin homology (AH) domain/BAR domain"/>
    <property type="match status" value="1"/>
</dbReference>
<dbReference type="EMBL" id="CAJNYD010004645">
    <property type="protein sequence ID" value="CAF3618111.1"/>
    <property type="molecule type" value="Genomic_DNA"/>
</dbReference>
<evidence type="ECO:0000313" key="6">
    <source>
        <dbReference type="Proteomes" id="UP000663872"/>
    </source>
</evidence>
<protein>
    <recommendedName>
        <fullName evidence="2">F-BAR domain-containing protein</fullName>
    </recommendedName>
</protein>
<dbReference type="GO" id="GO:0030100">
    <property type="term" value="P:regulation of endocytosis"/>
    <property type="evidence" value="ECO:0007669"/>
    <property type="project" value="TreeGrafter"/>
</dbReference>
<dbReference type="SMART" id="SM00055">
    <property type="entry name" value="FCH"/>
    <property type="match status" value="1"/>
</dbReference>
<accession>A0A817Y0X3</accession>
<proteinExistence type="predicted"/>
<dbReference type="PANTHER" id="PTHR23065:SF11">
    <property type="entry name" value="SYNDAPIN, ISOFORM C"/>
    <property type="match status" value="1"/>
</dbReference>
<dbReference type="InterPro" id="IPR001060">
    <property type="entry name" value="FCH_dom"/>
</dbReference>
<evidence type="ECO:0000313" key="5">
    <source>
        <dbReference type="EMBL" id="CAF3618111.1"/>
    </source>
</evidence>
<comment type="caution">
    <text evidence="4">The sequence shown here is derived from an EMBL/GenBank/DDBJ whole genome shotgun (WGS) entry which is preliminary data.</text>
</comment>
<dbReference type="SUPFAM" id="SSF103657">
    <property type="entry name" value="BAR/IMD domain-like"/>
    <property type="match status" value="1"/>
</dbReference>
<evidence type="ECO:0000313" key="4">
    <source>
        <dbReference type="EMBL" id="CAF3374624.1"/>
    </source>
</evidence>
<keyword evidence="1" id="KW-0175">Coiled coil</keyword>
<dbReference type="GO" id="GO:0007010">
    <property type="term" value="P:cytoskeleton organization"/>
    <property type="evidence" value="ECO:0007669"/>
    <property type="project" value="TreeGrafter"/>
</dbReference>
<dbReference type="EMBL" id="CAJNXB010000023">
    <property type="protein sequence ID" value="CAF2989299.1"/>
    <property type="molecule type" value="Genomic_DNA"/>
</dbReference>
<organism evidence="4 6">
    <name type="scientific">Rotaria socialis</name>
    <dbReference type="NCBI Taxonomy" id="392032"/>
    <lineage>
        <taxon>Eukaryota</taxon>
        <taxon>Metazoa</taxon>
        <taxon>Spiralia</taxon>
        <taxon>Gnathifera</taxon>
        <taxon>Rotifera</taxon>
        <taxon>Eurotatoria</taxon>
        <taxon>Bdelloidea</taxon>
        <taxon>Philodinida</taxon>
        <taxon>Philodinidae</taxon>
        <taxon>Rotaria</taxon>
    </lineage>
</organism>
<dbReference type="GO" id="GO:0005886">
    <property type="term" value="C:plasma membrane"/>
    <property type="evidence" value="ECO:0007669"/>
    <property type="project" value="TreeGrafter"/>
</dbReference>
<evidence type="ECO:0000313" key="3">
    <source>
        <dbReference type="EMBL" id="CAF2989299.1"/>
    </source>
</evidence>
<dbReference type="Proteomes" id="UP000663825">
    <property type="component" value="Unassembled WGS sequence"/>
</dbReference>
<dbReference type="Proteomes" id="UP000663872">
    <property type="component" value="Unassembled WGS sequence"/>
</dbReference>
<sequence>MMKFRFINKCLPKDRCHNGREKNSLDGRLISLFYKHIDDSFHTFQSTFSSIRLKKMKCISPQGQTTPERVLSNPWYDKGFCEPHQYKAAIDRCKGGYDSCETFIDILSERAKIERSYVADLEKWSDSSIKAISQTKEFGTNKKAWIDSVRASKEIADTHKDLVQRLEENVIDKMVTYKKENYGKSILHVKKIKEFEHDFERAQKSWTKLLDKISKARKEYQDAHRQWKRAETAEKILESDRGAEDEQKTKAKMSVSSYKKEVESLKTKYQQHVTDMQNTRPHYESAMVEVLNRTHDFERKRLAQFKVSYIELHKSLIIDKDPHLKTMSEAFTKAIESLDAEKDINWWNTHYGSGTNSAWPSFEELKD</sequence>
<feature type="domain" description="F-BAR" evidence="2">
    <location>
        <begin position="74"/>
        <end position="343"/>
    </location>
</feature>
<gene>
    <name evidence="4" type="ORF">GRG538_LOCUS7617</name>
    <name evidence="5" type="ORF">LUA448_LOCUS31280</name>
    <name evidence="3" type="ORF">TIS948_LOCUS878</name>
</gene>
<dbReference type="PANTHER" id="PTHR23065">
    <property type="entry name" value="PROLINE-SERINE-THREONINE PHOSPHATASE INTERACTING PROTEIN 1"/>
    <property type="match status" value="1"/>
</dbReference>
<dbReference type="GO" id="GO:0005543">
    <property type="term" value="F:phospholipid binding"/>
    <property type="evidence" value="ECO:0007669"/>
    <property type="project" value="TreeGrafter"/>
</dbReference>